<dbReference type="Gene3D" id="3.40.50.2300">
    <property type="match status" value="1"/>
</dbReference>
<dbReference type="SMART" id="SM00448">
    <property type="entry name" value="REC"/>
    <property type="match status" value="1"/>
</dbReference>
<dbReference type="SUPFAM" id="SSF52172">
    <property type="entry name" value="CheY-like"/>
    <property type="match status" value="1"/>
</dbReference>
<evidence type="ECO:0000256" key="6">
    <source>
        <dbReference type="ARBA" id="ARBA00023125"/>
    </source>
</evidence>
<evidence type="ECO:0000256" key="8">
    <source>
        <dbReference type="ARBA" id="ARBA00023163"/>
    </source>
</evidence>
<evidence type="ECO:0000256" key="7">
    <source>
        <dbReference type="ARBA" id="ARBA00023159"/>
    </source>
</evidence>
<dbReference type="PIRSF" id="PIRSF006171">
    <property type="entry name" value="RR_citrat_malat"/>
    <property type="match status" value="1"/>
</dbReference>
<keyword evidence="7 9" id="KW-0010">Activator</keyword>
<feature type="modified residue" description="4-aspartylphosphate" evidence="10">
    <location>
        <position position="68"/>
    </location>
</feature>
<keyword evidence="3 10" id="KW-0597">Phosphoprotein</keyword>
<dbReference type="InterPro" id="IPR001789">
    <property type="entry name" value="Sig_transdc_resp-reg_receiver"/>
</dbReference>
<keyword evidence="4 9" id="KW-0902">Two-component regulatory system</keyword>
<keyword evidence="13" id="KW-1185">Reference proteome</keyword>
<organism evidence="12 13">
    <name type="scientific">Nocardiopsis aegyptia</name>
    <dbReference type="NCBI Taxonomy" id="220378"/>
    <lineage>
        <taxon>Bacteria</taxon>
        <taxon>Bacillati</taxon>
        <taxon>Actinomycetota</taxon>
        <taxon>Actinomycetes</taxon>
        <taxon>Streptosporangiales</taxon>
        <taxon>Nocardiopsidaceae</taxon>
        <taxon>Nocardiopsis</taxon>
    </lineage>
</organism>
<proteinExistence type="predicted"/>
<evidence type="ECO:0000256" key="1">
    <source>
        <dbReference type="ARBA" id="ARBA00004496"/>
    </source>
</evidence>
<evidence type="ECO:0000256" key="3">
    <source>
        <dbReference type="ARBA" id="ARBA00022553"/>
    </source>
</evidence>
<dbReference type="CDD" id="cd19925">
    <property type="entry name" value="REC_citrate_TCS"/>
    <property type="match status" value="1"/>
</dbReference>
<dbReference type="GO" id="GO:0003700">
    <property type="term" value="F:DNA-binding transcription factor activity"/>
    <property type="evidence" value="ECO:0007669"/>
    <property type="project" value="InterPro"/>
</dbReference>
<dbReference type="Pfam" id="PF00072">
    <property type="entry name" value="Response_reg"/>
    <property type="match status" value="1"/>
</dbReference>
<dbReference type="Pfam" id="PF20714">
    <property type="entry name" value="HTH_64"/>
    <property type="match status" value="1"/>
</dbReference>
<dbReference type="EMBL" id="JACCFS010000001">
    <property type="protein sequence ID" value="NYJ33011.1"/>
    <property type="molecule type" value="Genomic_DNA"/>
</dbReference>
<evidence type="ECO:0000256" key="4">
    <source>
        <dbReference type="ARBA" id="ARBA00023012"/>
    </source>
</evidence>
<dbReference type="InterPro" id="IPR011006">
    <property type="entry name" value="CheY-like_superfamily"/>
</dbReference>
<dbReference type="AlphaFoldDB" id="A0A7Z0EJ86"/>
<keyword evidence="5 9" id="KW-0805">Transcription regulation</keyword>
<dbReference type="InterPro" id="IPR048714">
    <property type="entry name" value="DpiA-like_HTH"/>
</dbReference>
<dbReference type="RefSeq" id="WP_281390096.1">
    <property type="nucleotide sequence ID" value="NZ_JACCFS010000001.1"/>
</dbReference>
<keyword evidence="2 9" id="KW-0963">Cytoplasm</keyword>
<gene>
    <name evidence="12" type="ORF">HNR10_000892</name>
</gene>
<accession>A0A7Z0EJ86</accession>
<dbReference type="InterPro" id="IPR051271">
    <property type="entry name" value="2C-system_Tx_regulators"/>
</dbReference>
<comment type="caution">
    <text evidence="12">The sequence shown here is derived from an EMBL/GenBank/DDBJ whole genome shotgun (WGS) entry which is preliminary data.</text>
</comment>
<evidence type="ECO:0000256" key="2">
    <source>
        <dbReference type="ARBA" id="ARBA00022490"/>
    </source>
</evidence>
<dbReference type="PANTHER" id="PTHR45526:SF1">
    <property type="entry name" value="TRANSCRIPTIONAL REGULATORY PROTEIN DCUR-RELATED"/>
    <property type="match status" value="1"/>
</dbReference>
<evidence type="ECO:0000256" key="10">
    <source>
        <dbReference type="PROSITE-ProRule" id="PRU00169"/>
    </source>
</evidence>
<dbReference type="PROSITE" id="PS50110">
    <property type="entry name" value="RESPONSE_REGULATORY"/>
    <property type="match status" value="1"/>
</dbReference>
<evidence type="ECO:0000256" key="9">
    <source>
        <dbReference type="PIRNR" id="PIRNR006171"/>
    </source>
</evidence>
<dbReference type="Proteomes" id="UP000572051">
    <property type="component" value="Unassembled WGS sequence"/>
</dbReference>
<comment type="subcellular location">
    <subcellularLocation>
        <location evidence="1 9">Cytoplasm</location>
    </subcellularLocation>
</comment>
<dbReference type="GO" id="GO:0003677">
    <property type="term" value="F:DNA binding"/>
    <property type="evidence" value="ECO:0007669"/>
    <property type="project" value="UniProtKB-KW"/>
</dbReference>
<evidence type="ECO:0000259" key="11">
    <source>
        <dbReference type="PROSITE" id="PS50110"/>
    </source>
</evidence>
<dbReference type="InterPro" id="IPR024187">
    <property type="entry name" value="Sig_transdc_resp-reg_cit/mal"/>
</dbReference>
<protein>
    <recommendedName>
        <fullName evidence="9">Transcriptional regulatory protein</fullName>
    </recommendedName>
</protein>
<dbReference type="GO" id="GO:0000156">
    <property type="term" value="F:phosphorelay response regulator activity"/>
    <property type="evidence" value="ECO:0007669"/>
    <property type="project" value="TreeGrafter"/>
</dbReference>
<keyword evidence="8 9" id="KW-0804">Transcription</keyword>
<evidence type="ECO:0000313" key="12">
    <source>
        <dbReference type="EMBL" id="NYJ33011.1"/>
    </source>
</evidence>
<evidence type="ECO:0000313" key="13">
    <source>
        <dbReference type="Proteomes" id="UP000572051"/>
    </source>
</evidence>
<name>A0A7Z0EJ86_9ACTN</name>
<sequence>MNAPEATADRAPATQVRTLIVDDDFMVARVHRGLVERVPGFTVVGEAGTGAEALEMVARLRPDLVLLDIYLPDMNGIEVLRALRAPGGGEDLPEVDALVITAARDSGTVRQALRGGAVQYLIKPFEPALLTERLRDYARLRRDLETGEAADQDAVDRAFGAARPTARPAKAMPKGLTSPTAALVERALREHAFGGGGGGEGGEDLSATECAAATGISRVSARRYLEYFADSGRVEVRLRYGTAGRPERRYRWSGPPR</sequence>
<dbReference type="GO" id="GO:0005737">
    <property type="term" value="C:cytoplasm"/>
    <property type="evidence" value="ECO:0007669"/>
    <property type="project" value="UniProtKB-SubCell"/>
</dbReference>
<feature type="domain" description="Response regulatory" evidence="11">
    <location>
        <begin position="17"/>
        <end position="138"/>
    </location>
</feature>
<dbReference type="PANTHER" id="PTHR45526">
    <property type="entry name" value="TRANSCRIPTIONAL REGULATORY PROTEIN DPIA"/>
    <property type="match status" value="1"/>
</dbReference>
<evidence type="ECO:0000256" key="5">
    <source>
        <dbReference type="ARBA" id="ARBA00023015"/>
    </source>
</evidence>
<keyword evidence="6 9" id="KW-0238">DNA-binding</keyword>
<reference evidence="12 13" key="1">
    <citation type="submission" date="2020-07" db="EMBL/GenBank/DDBJ databases">
        <title>Sequencing the genomes of 1000 actinobacteria strains.</title>
        <authorList>
            <person name="Klenk H.-P."/>
        </authorList>
    </citation>
    <scope>NUCLEOTIDE SEQUENCE [LARGE SCALE GENOMIC DNA]</scope>
    <source>
        <strain evidence="12 13">DSM 44442</strain>
    </source>
</reference>